<dbReference type="RefSeq" id="WP_146937983.1">
    <property type="nucleotide sequence ID" value="NZ_SSOA01000006.1"/>
</dbReference>
<dbReference type="Pfam" id="PF10604">
    <property type="entry name" value="Polyketide_cyc2"/>
    <property type="match status" value="1"/>
</dbReference>
<dbReference type="PANTHER" id="PTHR36166:SF1">
    <property type="entry name" value="SRPBCC DOMAIN-CONTAINING PROTEIN"/>
    <property type="match status" value="1"/>
</dbReference>
<dbReference type="AlphaFoldDB" id="A0A4S3ZU48"/>
<protein>
    <submittedName>
        <fullName evidence="1">SRPBCC domain-containing protein</fullName>
    </submittedName>
</protein>
<dbReference type="SUPFAM" id="SSF55961">
    <property type="entry name" value="Bet v1-like"/>
    <property type="match status" value="1"/>
</dbReference>
<dbReference type="PANTHER" id="PTHR36166">
    <property type="entry name" value="CHROMOSOME 9, WHOLE GENOME SHOTGUN SEQUENCE"/>
    <property type="match status" value="1"/>
</dbReference>
<dbReference type="CDD" id="cd07822">
    <property type="entry name" value="SRPBCC_4"/>
    <property type="match status" value="1"/>
</dbReference>
<accession>A0A4S3ZU48</accession>
<dbReference type="InterPro" id="IPR023393">
    <property type="entry name" value="START-like_dom_sf"/>
</dbReference>
<organism evidence="1 2">
    <name type="scientific">Allorhizobium terrae</name>
    <dbReference type="NCBI Taxonomy" id="1848972"/>
    <lineage>
        <taxon>Bacteria</taxon>
        <taxon>Pseudomonadati</taxon>
        <taxon>Pseudomonadota</taxon>
        <taxon>Alphaproteobacteria</taxon>
        <taxon>Hyphomicrobiales</taxon>
        <taxon>Rhizobiaceae</taxon>
        <taxon>Rhizobium/Agrobacterium group</taxon>
        <taxon>Allorhizobium</taxon>
    </lineage>
</organism>
<name>A0A4S3ZU48_9HYPH</name>
<dbReference type="Gene3D" id="3.30.530.20">
    <property type="match status" value="1"/>
</dbReference>
<evidence type="ECO:0000313" key="1">
    <source>
        <dbReference type="EMBL" id="THF49235.1"/>
    </source>
</evidence>
<keyword evidence="2" id="KW-1185">Reference proteome</keyword>
<evidence type="ECO:0000313" key="2">
    <source>
        <dbReference type="Proteomes" id="UP000310754"/>
    </source>
</evidence>
<dbReference type="Proteomes" id="UP000310754">
    <property type="component" value="Unassembled WGS sequence"/>
</dbReference>
<dbReference type="InterPro" id="IPR019587">
    <property type="entry name" value="Polyketide_cyclase/dehydratase"/>
</dbReference>
<proteinExistence type="predicted"/>
<comment type="caution">
    <text evidence="1">The sequence shown here is derived from an EMBL/GenBank/DDBJ whole genome shotgun (WGS) entry which is preliminary data.</text>
</comment>
<reference evidence="1 2" key="1">
    <citation type="submission" date="2019-04" db="EMBL/GenBank/DDBJ databases">
        <title>Rhizobium terrae sp. nov., isolated from a paddy soil.</title>
        <authorList>
            <person name="Lin S.-Y."/>
            <person name="Hameed A."/>
            <person name="Huang H.-I."/>
            <person name="Young C.-C."/>
        </authorList>
    </citation>
    <scope>NUCLEOTIDE SEQUENCE [LARGE SCALE GENOMIC DNA]</scope>
    <source>
        <strain evidence="1 2">CC-HIH110</strain>
    </source>
</reference>
<dbReference type="EMBL" id="SSOA01000006">
    <property type="protein sequence ID" value="THF49235.1"/>
    <property type="molecule type" value="Genomic_DNA"/>
</dbReference>
<gene>
    <name evidence="1" type="ORF">E6C51_12660</name>
</gene>
<sequence length="147" mass="16432">MARTLEMAIEINAPAQDVWRVLTDFPSFADWSRFILSAEGKPAQGERLMLKMNDGGGIMTFTPQVVVCTPAREFGWRGVVGAGFIFAGEHRFILQERAQGITHLIQRETFSGLLVPLLWKKLNTRTRAAFADFNMALKTRVEAGKCS</sequence>